<keyword evidence="2" id="KW-1185">Reference proteome</keyword>
<evidence type="ECO:0000313" key="2">
    <source>
        <dbReference type="Proteomes" id="UP001158576"/>
    </source>
</evidence>
<accession>A0ABN7SIG9</accession>
<protein>
    <submittedName>
        <fullName evidence="1">Oidioi.mRNA.OKI2018_I69.chr1.g6.t1.cds</fullName>
    </submittedName>
</protein>
<gene>
    <name evidence="1" type="ORF">OKIOD_LOCUS8771</name>
</gene>
<sequence length="181" mass="21304">MQKEKSNKKLFIGILVFTLISLWNILGHIKDVMSDEVEQKSLLVKVQFEDSYNKTLESEPENCTRDETDIFLDLALLERNYPELKGKRRKIEGKYYPFLNEMLRFNKNMKPSVIQQPDECQFQDSSLPSLIFGIKSMPKAIQARETLRRTWLRKEIWKTLGFEIKVVFITGKDKGWGPQQI</sequence>
<dbReference type="EMBL" id="OU015566">
    <property type="protein sequence ID" value="CAG5101803.1"/>
    <property type="molecule type" value="Genomic_DNA"/>
</dbReference>
<name>A0ABN7SIG9_OIKDI</name>
<evidence type="ECO:0000313" key="1">
    <source>
        <dbReference type="EMBL" id="CAG5101803.1"/>
    </source>
</evidence>
<reference evidence="1 2" key="1">
    <citation type="submission" date="2021-04" db="EMBL/GenBank/DDBJ databases">
        <authorList>
            <person name="Bliznina A."/>
        </authorList>
    </citation>
    <scope>NUCLEOTIDE SEQUENCE [LARGE SCALE GENOMIC DNA]</scope>
</reference>
<proteinExistence type="predicted"/>
<dbReference type="Proteomes" id="UP001158576">
    <property type="component" value="Chromosome 1"/>
</dbReference>
<organism evidence="1 2">
    <name type="scientific">Oikopleura dioica</name>
    <name type="common">Tunicate</name>
    <dbReference type="NCBI Taxonomy" id="34765"/>
    <lineage>
        <taxon>Eukaryota</taxon>
        <taxon>Metazoa</taxon>
        <taxon>Chordata</taxon>
        <taxon>Tunicata</taxon>
        <taxon>Appendicularia</taxon>
        <taxon>Copelata</taxon>
        <taxon>Oikopleuridae</taxon>
        <taxon>Oikopleura</taxon>
    </lineage>
</organism>